<feature type="domain" description="Transglutaminase-like" evidence="1">
    <location>
        <begin position="31"/>
        <end position="133"/>
    </location>
</feature>
<organism evidence="2 3">
    <name type="scientific">Undibacterium amnicola</name>
    <dbReference type="NCBI Taxonomy" id="1834038"/>
    <lineage>
        <taxon>Bacteria</taxon>
        <taxon>Pseudomonadati</taxon>
        <taxon>Pseudomonadota</taxon>
        <taxon>Betaproteobacteria</taxon>
        <taxon>Burkholderiales</taxon>
        <taxon>Oxalobacteraceae</taxon>
        <taxon>Undibacterium</taxon>
    </lineage>
</organism>
<dbReference type="PANTHER" id="PTHR33490">
    <property type="entry name" value="BLR5614 PROTEIN-RELATED"/>
    <property type="match status" value="1"/>
</dbReference>
<evidence type="ECO:0000259" key="1">
    <source>
        <dbReference type="Pfam" id="PF01841"/>
    </source>
</evidence>
<dbReference type="Pfam" id="PF01841">
    <property type="entry name" value="Transglut_core"/>
    <property type="match status" value="1"/>
</dbReference>
<dbReference type="PANTHER" id="PTHR33490:SF3">
    <property type="entry name" value="CONSERVED INTEGRAL MEMBRANE PROTEIN"/>
    <property type="match status" value="1"/>
</dbReference>
<accession>A0ABR6XV71</accession>
<proteinExistence type="predicted"/>
<evidence type="ECO:0000313" key="2">
    <source>
        <dbReference type="EMBL" id="MBC3833375.1"/>
    </source>
</evidence>
<dbReference type="Proteomes" id="UP000643610">
    <property type="component" value="Unassembled WGS sequence"/>
</dbReference>
<dbReference type="RefSeq" id="WP_186892420.1">
    <property type="nucleotide sequence ID" value="NZ_JACOFU010000009.1"/>
</dbReference>
<keyword evidence="3" id="KW-1185">Reference proteome</keyword>
<comment type="caution">
    <text evidence="2">The sequence shown here is derived from an EMBL/GenBank/DDBJ whole genome shotgun (WGS) entry which is preliminary data.</text>
</comment>
<reference evidence="2 3" key="1">
    <citation type="submission" date="2020-08" db="EMBL/GenBank/DDBJ databases">
        <title>Novel species isolated from subtropical streams in China.</title>
        <authorList>
            <person name="Lu H."/>
        </authorList>
    </citation>
    <scope>NUCLEOTIDE SEQUENCE [LARGE SCALE GENOMIC DNA]</scope>
    <source>
        <strain evidence="2 3">KCTC 52442</strain>
    </source>
</reference>
<sequence length="241" mass="27844">MEQFLCPTALLNFNHTEIHQLVTNRGWLQLANEERIARIYDFVQNEIAFGYNEADDLAASQVLADGIGQCNTKGTLLMALLRKCGIPCRFHGFTINKRLQKGAISGIAYLLAPRNIIHSWVEIWHQDRWINLEGFILDKAYLSSVQKRFRESEGAFCGFGIATNVLSDPAVEWRGEDTYIQKEGINHDFGVFEAPDNFYAKHGSNLSGIKRYIFLRWIRQSMNRRVHDIRRGNWSFFQIEN</sequence>
<dbReference type="InterPro" id="IPR002931">
    <property type="entry name" value="Transglutaminase-like"/>
</dbReference>
<protein>
    <submittedName>
        <fullName evidence="2">Transglutaminase domain-containing protein</fullName>
    </submittedName>
</protein>
<dbReference type="SUPFAM" id="SSF54001">
    <property type="entry name" value="Cysteine proteinases"/>
    <property type="match status" value="1"/>
</dbReference>
<gene>
    <name evidence="2" type="ORF">H8K33_17830</name>
</gene>
<evidence type="ECO:0000313" key="3">
    <source>
        <dbReference type="Proteomes" id="UP000643610"/>
    </source>
</evidence>
<dbReference type="InterPro" id="IPR038765">
    <property type="entry name" value="Papain-like_cys_pep_sf"/>
</dbReference>
<dbReference type="Gene3D" id="3.10.620.30">
    <property type="match status" value="1"/>
</dbReference>
<name>A0ABR6XV71_9BURK</name>
<dbReference type="EMBL" id="JACOFU010000009">
    <property type="protein sequence ID" value="MBC3833375.1"/>
    <property type="molecule type" value="Genomic_DNA"/>
</dbReference>